<accession>A0A0E9T5K6</accession>
<sequence length="44" mass="4993">MLNFPQHITAARLQQDLHELPYFRVNASASPSIHCTRSPLRTCA</sequence>
<dbReference type="EMBL" id="GBXM01060634">
    <property type="protein sequence ID" value="JAH47943.1"/>
    <property type="molecule type" value="Transcribed_RNA"/>
</dbReference>
<name>A0A0E9T5K6_ANGAN</name>
<protein>
    <submittedName>
        <fullName evidence="1">Uncharacterized protein</fullName>
    </submittedName>
</protein>
<reference evidence="1" key="1">
    <citation type="submission" date="2014-11" db="EMBL/GenBank/DDBJ databases">
        <authorList>
            <person name="Amaro Gonzalez C."/>
        </authorList>
    </citation>
    <scope>NUCLEOTIDE SEQUENCE</scope>
</reference>
<dbReference type="AlphaFoldDB" id="A0A0E9T5K6"/>
<proteinExistence type="predicted"/>
<evidence type="ECO:0000313" key="1">
    <source>
        <dbReference type="EMBL" id="JAH47943.1"/>
    </source>
</evidence>
<reference evidence="1" key="2">
    <citation type="journal article" date="2015" name="Fish Shellfish Immunol.">
        <title>Early steps in the European eel (Anguilla anguilla)-Vibrio vulnificus interaction in the gills: Role of the RtxA13 toxin.</title>
        <authorList>
            <person name="Callol A."/>
            <person name="Pajuelo D."/>
            <person name="Ebbesson L."/>
            <person name="Teles M."/>
            <person name="MacKenzie S."/>
            <person name="Amaro C."/>
        </authorList>
    </citation>
    <scope>NUCLEOTIDE SEQUENCE</scope>
</reference>
<organism evidence="1">
    <name type="scientific">Anguilla anguilla</name>
    <name type="common">European freshwater eel</name>
    <name type="synonym">Muraena anguilla</name>
    <dbReference type="NCBI Taxonomy" id="7936"/>
    <lineage>
        <taxon>Eukaryota</taxon>
        <taxon>Metazoa</taxon>
        <taxon>Chordata</taxon>
        <taxon>Craniata</taxon>
        <taxon>Vertebrata</taxon>
        <taxon>Euteleostomi</taxon>
        <taxon>Actinopterygii</taxon>
        <taxon>Neopterygii</taxon>
        <taxon>Teleostei</taxon>
        <taxon>Anguilliformes</taxon>
        <taxon>Anguillidae</taxon>
        <taxon>Anguilla</taxon>
    </lineage>
</organism>